<comment type="caution">
    <text evidence="2">The sequence shown here is derived from an EMBL/GenBank/DDBJ whole genome shotgun (WGS) entry which is preliminary data.</text>
</comment>
<dbReference type="AlphaFoldDB" id="A0A9P6SU43"/>
<evidence type="ECO:0000313" key="3">
    <source>
        <dbReference type="Proteomes" id="UP000703661"/>
    </source>
</evidence>
<feature type="region of interest" description="Disordered" evidence="1">
    <location>
        <begin position="219"/>
        <end position="244"/>
    </location>
</feature>
<feature type="region of interest" description="Disordered" evidence="1">
    <location>
        <begin position="154"/>
        <end position="196"/>
    </location>
</feature>
<proteinExistence type="predicted"/>
<evidence type="ECO:0000313" key="2">
    <source>
        <dbReference type="EMBL" id="KAG0002736.1"/>
    </source>
</evidence>
<feature type="compositionally biased region" description="Low complexity" evidence="1">
    <location>
        <begin position="224"/>
        <end position="235"/>
    </location>
</feature>
<evidence type="ECO:0000256" key="1">
    <source>
        <dbReference type="SAM" id="MobiDB-lite"/>
    </source>
</evidence>
<dbReference type="EMBL" id="JAAAID010002917">
    <property type="protein sequence ID" value="KAG0002736.1"/>
    <property type="molecule type" value="Genomic_DNA"/>
</dbReference>
<organism evidence="2 3">
    <name type="scientific">Entomortierella chlamydospora</name>
    <dbReference type="NCBI Taxonomy" id="101097"/>
    <lineage>
        <taxon>Eukaryota</taxon>
        <taxon>Fungi</taxon>
        <taxon>Fungi incertae sedis</taxon>
        <taxon>Mucoromycota</taxon>
        <taxon>Mortierellomycotina</taxon>
        <taxon>Mortierellomycetes</taxon>
        <taxon>Mortierellales</taxon>
        <taxon>Mortierellaceae</taxon>
        <taxon>Entomortierella</taxon>
    </lineage>
</organism>
<feature type="compositionally biased region" description="Polar residues" evidence="1">
    <location>
        <begin position="156"/>
        <end position="185"/>
    </location>
</feature>
<dbReference type="Proteomes" id="UP000703661">
    <property type="component" value="Unassembled WGS sequence"/>
</dbReference>
<reference evidence="2" key="1">
    <citation type="journal article" date="2020" name="Fungal Divers.">
        <title>Resolving the Mortierellaceae phylogeny through synthesis of multi-gene phylogenetics and phylogenomics.</title>
        <authorList>
            <person name="Vandepol N."/>
            <person name="Liber J."/>
            <person name="Desiro A."/>
            <person name="Na H."/>
            <person name="Kennedy M."/>
            <person name="Barry K."/>
            <person name="Grigoriev I.V."/>
            <person name="Miller A.N."/>
            <person name="O'Donnell K."/>
            <person name="Stajich J.E."/>
            <person name="Bonito G."/>
        </authorList>
    </citation>
    <scope>NUCLEOTIDE SEQUENCE</scope>
    <source>
        <strain evidence="2">NRRL 2769</strain>
    </source>
</reference>
<sequence>MRSFVRGAHWVEGVSGVPNMDHMDIYQLPGFRRSDDEYDLEILSDLQVHQYFKINHAREWHPLHYILSPNATTVQAFLDNLKTIAKLQRPPGAYAKSLMRYLLNDNNGKVLMTEAITALEMHRAAVENQMVFSKIQAQFSKDALKGISASADGRSASATSFNTQPSMSPQKPGSSTALPSTTTTIDLGATDDQPQPKKSYVCLSPTLHGASSAASCCTPPYAGSSESSPELSTISPPSPPLFTLDNKAAEQEADSFFTNAGTTQDILFNSLQEGKSIPSWAKNRPLYTFKLHFKEDWGPRVTSLYEAAKTKSILDHTRVDEIALLSGIVHLNQKHIGFSQSEISKISGEVLNMFYSKEMEDADMRRAEYATIQ</sequence>
<gene>
    <name evidence="2" type="ORF">BGZ80_005920</name>
</gene>
<protein>
    <submittedName>
        <fullName evidence="2">Uncharacterized protein</fullName>
    </submittedName>
</protein>
<name>A0A9P6SU43_9FUNG</name>
<accession>A0A9P6SU43</accession>
<keyword evidence="3" id="KW-1185">Reference proteome</keyword>